<proteinExistence type="predicted"/>
<evidence type="ECO:0000256" key="3">
    <source>
        <dbReference type="ARBA" id="ARBA00022801"/>
    </source>
</evidence>
<dbReference type="GO" id="GO:0005737">
    <property type="term" value="C:cytoplasm"/>
    <property type="evidence" value="ECO:0007669"/>
    <property type="project" value="TreeGrafter"/>
</dbReference>
<accession>K0Q549</accession>
<dbReference type="PROSITE" id="PS51462">
    <property type="entry name" value="NUDIX"/>
    <property type="match status" value="1"/>
</dbReference>
<keyword evidence="4" id="KW-0460">Magnesium</keyword>
<dbReference type="InterPro" id="IPR047198">
    <property type="entry name" value="DDP-like_NUDIX"/>
</dbReference>
<evidence type="ECO:0000259" key="5">
    <source>
        <dbReference type="PROSITE" id="PS51462"/>
    </source>
</evidence>
<dbReference type="AlphaFoldDB" id="K0Q549"/>
<dbReference type="eggNOG" id="COG0494">
    <property type="taxonomic scope" value="Bacteria"/>
</dbReference>
<dbReference type="PANTHER" id="PTHR12629:SF0">
    <property type="entry name" value="DIPHOSPHOINOSITOL-POLYPHOSPHATE DIPHOSPHATASE"/>
    <property type="match status" value="1"/>
</dbReference>
<dbReference type="Proteomes" id="UP000009319">
    <property type="component" value="Unassembled WGS sequence"/>
</dbReference>
<organism evidence="6 7">
    <name type="scientific">Rhizobium mesoamericanum STM3625</name>
    <dbReference type="NCBI Taxonomy" id="1211777"/>
    <lineage>
        <taxon>Bacteria</taxon>
        <taxon>Pseudomonadati</taxon>
        <taxon>Pseudomonadota</taxon>
        <taxon>Alphaproteobacteria</taxon>
        <taxon>Hyphomicrobiales</taxon>
        <taxon>Rhizobiaceae</taxon>
        <taxon>Rhizobium/Agrobacterium group</taxon>
        <taxon>Rhizobium</taxon>
    </lineage>
</organism>
<dbReference type="EMBL" id="CANI01000035">
    <property type="protein sequence ID" value="CCM78174.1"/>
    <property type="molecule type" value="Genomic_DNA"/>
</dbReference>
<keyword evidence="7" id="KW-1185">Reference proteome</keyword>
<dbReference type="GO" id="GO:0046872">
    <property type="term" value="F:metal ion binding"/>
    <property type="evidence" value="ECO:0007669"/>
    <property type="project" value="UniProtKB-KW"/>
</dbReference>
<feature type="domain" description="Nudix hydrolase" evidence="5">
    <location>
        <begin position="4"/>
        <end position="136"/>
    </location>
</feature>
<evidence type="ECO:0000256" key="2">
    <source>
        <dbReference type="ARBA" id="ARBA00022723"/>
    </source>
</evidence>
<dbReference type="InterPro" id="IPR000086">
    <property type="entry name" value="NUDIX_hydrolase_dom"/>
</dbReference>
<dbReference type="GO" id="GO:0034432">
    <property type="term" value="F:bis(5'-adenosyl)-pentaphosphatase activity"/>
    <property type="evidence" value="ECO:0007669"/>
    <property type="project" value="TreeGrafter"/>
</dbReference>
<evidence type="ECO:0000256" key="1">
    <source>
        <dbReference type="ARBA" id="ARBA00001946"/>
    </source>
</evidence>
<evidence type="ECO:0000313" key="6">
    <source>
        <dbReference type="EMBL" id="CCM78174.1"/>
    </source>
</evidence>
<dbReference type="HOGENOM" id="CLU_037162_8_0_5"/>
<evidence type="ECO:0000256" key="4">
    <source>
        <dbReference type="ARBA" id="ARBA00022842"/>
    </source>
</evidence>
<evidence type="ECO:0000313" key="7">
    <source>
        <dbReference type="Proteomes" id="UP000009319"/>
    </source>
</evidence>
<dbReference type="GO" id="GO:1901909">
    <property type="term" value="P:diadenosine hexaphosphate catabolic process"/>
    <property type="evidence" value="ECO:0007669"/>
    <property type="project" value="TreeGrafter"/>
</dbReference>
<protein>
    <submittedName>
        <fullName evidence="6">NUDIX hydrolase</fullName>
    </submittedName>
</protein>
<reference evidence="6 7" key="1">
    <citation type="journal article" date="2013" name="Genome Announc.">
        <title>Draft Genome Sequence of Rhizobium mesoamericanum STM3625, a Nitrogen-Fixing Symbiont of Mimosa pudica Isolated in French Guiana (South America).</title>
        <authorList>
            <person name="Moulin L."/>
            <person name="Mornico D."/>
            <person name="Melkonian R."/>
            <person name="Klonowska A."/>
        </authorList>
    </citation>
    <scope>NUCLEOTIDE SEQUENCE [LARGE SCALE GENOMIC DNA]</scope>
    <source>
        <strain evidence="6 7">STM3625</strain>
    </source>
</reference>
<comment type="caution">
    <text evidence="6">The sequence shown here is derived from an EMBL/GenBank/DDBJ whole genome shotgun (WGS) entry which is preliminary data.</text>
</comment>
<dbReference type="CDD" id="cd04666">
    <property type="entry name" value="NUDIX_DIPP2_like_Nudt4"/>
    <property type="match status" value="1"/>
</dbReference>
<keyword evidence="2" id="KW-0479">Metal-binding</keyword>
<comment type="cofactor">
    <cofactor evidence="1">
        <name>Mg(2+)</name>
        <dbReference type="ChEBI" id="CHEBI:18420"/>
    </cofactor>
</comment>
<dbReference type="GO" id="GO:1901907">
    <property type="term" value="P:diadenosine pentaphosphate catabolic process"/>
    <property type="evidence" value="ECO:0007669"/>
    <property type="project" value="TreeGrafter"/>
</dbReference>
<dbReference type="STRING" id="1211777.BN77_p10133"/>
<dbReference type="InterPro" id="IPR015797">
    <property type="entry name" value="NUDIX_hydrolase-like_dom_sf"/>
</dbReference>
<gene>
    <name evidence="6" type="ORF">BN77_p10133</name>
</gene>
<dbReference type="GO" id="GO:0000298">
    <property type="term" value="F:endopolyphosphatase activity"/>
    <property type="evidence" value="ECO:0007669"/>
    <property type="project" value="TreeGrafter"/>
</dbReference>
<keyword evidence="3 6" id="KW-0378">Hydrolase</keyword>
<dbReference type="PANTHER" id="PTHR12629">
    <property type="entry name" value="DIPHOSPHOINOSITOL POLYPHOSPHATE PHOSPHOHYDROLASE"/>
    <property type="match status" value="1"/>
</dbReference>
<sequence length="145" mass="16994">MGDTTVRQFGALCLRWTSDGPEILLITTRETKRWMIPKGWPIRGLRPHQVAKREAWEEAGAIGKVERKRCGRFRYAKLLADGREVEPIVEVYFLKVRRQKKRFPEMTQRSVAWMKPAEAARRVKEPELKRLLTAVAREYEVTEEA</sequence>
<dbReference type="GO" id="GO:0071543">
    <property type="term" value="P:diphosphoinositol polyphosphate metabolic process"/>
    <property type="evidence" value="ECO:0007669"/>
    <property type="project" value="TreeGrafter"/>
</dbReference>
<dbReference type="GO" id="GO:0008486">
    <property type="term" value="F:diphosphoinositol-polyphosphate diphosphatase activity"/>
    <property type="evidence" value="ECO:0007669"/>
    <property type="project" value="TreeGrafter"/>
</dbReference>
<dbReference type="GO" id="GO:1901911">
    <property type="term" value="P:adenosine 5'-(hexahydrogen pentaphosphate) catabolic process"/>
    <property type="evidence" value="ECO:0007669"/>
    <property type="project" value="TreeGrafter"/>
</dbReference>
<dbReference type="SUPFAM" id="SSF55811">
    <property type="entry name" value="Nudix"/>
    <property type="match status" value="1"/>
</dbReference>
<dbReference type="Pfam" id="PF00293">
    <property type="entry name" value="NUDIX"/>
    <property type="match status" value="1"/>
</dbReference>
<name>K0Q549_9HYPH</name>
<dbReference type="Gene3D" id="3.90.79.10">
    <property type="entry name" value="Nucleoside Triphosphate Pyrophosphohydrolase"/>
    <property type="match status" value="1"/>
</dbReference>
<dbReference type="GO" id="GO:0034431">
    <property type="term" value="F:bis(5'-adenosyl)-hexaphosphatase activity"/>
    <property type="evidence" value="ECO:0007669"/>
    <property type="project" value="TreeGrafter"/>
</dbReference>